<comment type="subcellular location">
    <subcellularLocation>
        <location evidence="2">Cell membrane</location>
        <topology evidence="2">Multi-pass membrane protein</topology>
    </subcellularLocation>
</comment>
<dbReference type="InterPro" id="IPR004358">
    <property type="entry name" value="Sig_transdc_His_kin-like_C"/>
</dbReference>
<evidence type="ECO:0000256" key="12">
    <source>
        <dbReference type="ARBA" id="ARBA00023012"/>
    </source>
</evidence>
<evidence type="ECO:0000256" key="13">
    <source>
        <dbReference type="ARBA" id="ARBA00023136"/>
    </source>
</evidence>
<evidence type="ECO:0000256" key="8">
    <source>
        <dbReference type="ARBA" id="ARBA00022741"/>
    </source>
</evidence>
<evidence type="ECO:0000256" key="4">
    <source>
        <dbReference type="ARBA" id="ARBA00022475"/>
    </source>
</evidence>
<name>A0AAX2ZDN5_9FIRM</name>
<protein>
    <recommendedName>
        <fullName evidence="3">histidine kinase</fullName>
        <ecNumber evidence="3">2.7.13.3</ecNumber>
    </recommendedName>
</protein>
<sequence length="467" mass="53955">MKRNNLSQSKGKSLYGIFIINSIIAVFIFILGIVIFFNLLIRMPALVNDKYLDIKDYKLDYLFKENYKDLNINKIISEGGWIEEIENGEVVNVKGTKKDEKYEYLIEDFINKKHTNEKYETKAYKANNKLYIVKIPDYSHKLANALNNNKKIKVYMTLSLILTIMIVSVMLLLVTIISIKKLSKPLKILENEINKMSEGYSNVSVKYNSYKEFNRIKEAFNTTVSKLEKSEEEKKMAQDSKKRIIRDISHDLKTPITSVLGYSKAMLDDVVTDENDKKTYLTYIYNKTKRINYLVDELFIFSKLDSPGYKLNLEKYDVCEFLRELVALYYIDMEEKNFLLDVDLPNESIYSMIDAKQLERALGNLITNSIKYNKMGTKISISLIKGVEDICIVIEDNGIGISDNVIDKVFDEFVRADESRKTDGGSGLGLAITKKIIKLHKGDIKLYSKINFGTKFIIRLKKYKGSN</sequence>
<dbReference type="PANTHER" id="PTHR45528">
    <property type="entry name" value="SENSOR HISTIDINE KINASE CPXA"/>
    <property type="match status" value="1"/>
</dbReference>
<feature type="transmembrane region" description="Helical" evidence="14">
    <location>
        <begin position="154"/>
        <end position="179"/>
    </location>
</feature>
<keyword evidence="6" id="KW-0808">Transferase</keyword>
<evidence type="ECO:0000256" key="3">
    <source>
        <dbReference type="ARBA" id="ARBA00012438"/>
    </source>
</evidence>
<keyword evidence="4" id="KW-1003">Cell membrane</keyword>
<evidence type="ECO:0000256" key="2">
    <source>
        <dbReference type="ARBA" id="ARBA00004651"/>
    </source>
</evidence>
<dbReference type="AlphaFoldDB" id="A0AAX2ZDN5"/>
<organism evidence="17 18">
    <name type="scientific">Terrisporobacter hibernicus</name>
    <dbReference type="NCBI Taxonomy" id="2813371"/>
    <lineage>
        <taxon>Bacteria</taxon>
        <taxon>Bacillati</taxon>
        <taxon>Bacillota</taxon>
        <taxon>Clostridia</taxon>
        <taxon>Peptostreptococcales</taxon>
        <taxon>Peptostreptococcaceae</taxon>
        <taxon>Terrisporobacter</taxon>
    </lineage>
</organism>
<evidence type="ECO:0000256" key="5">
    <source>
        <dbReference type="ARBA" id="ARBA00022553"/>
    </source>
</evidence>
<reference evidence="17 18" key="1">
    <citation type="journal article" date="2023" name="Int. J. Syst. Evol. Microbiol.">
        <title>Terrisporobacter hibernicus sp. nov., isolated from bovine faeces in Northern Ireland.</title>
        <authorList>
            <person name="Mitchell M."/>
            <person name="Nguyen S.V."/>
            <person name="Connor M."/>
            <person name="Fairley D.J."/>
            <person name="Donoghue O."/>
            <person name="Marshall H."/>
            <person name="Koolman L."/>
            <person name="McMullan G."/>
            <person name="Schaffer K.E."/>
            <person name="McGrath J.W."/>
            <person name="Fanning S."/>
        </authorList>
    </citation>
    <scope>NUCLEOTIDE SEQUENCE [LARGE SCALE GENOMIC DNA]</scope>
    <source>
        <strain evidence="17 18">MCA3</strain>
    </source>
</reference>
<comment type="catalytic activity">
    <reaction evidence="1">
        <text>ATP + protein L-histidine = ADP + protein N-phospho-L-histidine.</text>
        <dbReference type="EC" id="2.7.13.3"/>
    </reaction>
</comment>
<dbReference type="InterPro" id="IPR036097">
    <property type="entry name" value="HisK_dim/P_sf"/>
</dbReference>
<evidence type="ECO:0000256" key="6">
    <source>
        <dbReference type="ARBA" id="ARBA00022679"/>
    </source>
</evidence>
<keyword evidence="5" id="KW-0597">Phosphoprotein</keyword>
<evidence type="ECO:0000256" key="9">
    <source>
        <dbReference type="ARBA" id="ARBA00022777"/>
    </source>
</evidence>
<keyword evidence="7 14" id="KW-0812">Transmembrane</keyword>
<dbReference type="InterPro" id="IPR036890">
    <property type="entry name" value="HATPase_C_sf"/>
</dbReference>
<dbReference type="SMART" id="SM00388">
    <property type="entry name" value="HisKA"/>
    <property type="match status" value="1"/>
</dbReference>
<keyword evidence="13 14" id="KW-0472">Membrane</keyword>
<dbReference type="FunFam" id="3.30.565.10:FF:000006">
    <property type="entry name" value="Sensor histidine kinase WalK"/>
    <property type="match status" value="1"/>
</dbReference>
<dbReference type="PANTHER" id="PTHR45528:SF1">
    <property type="entry name" value="SENSOR HISTIDINE KINASE CPXA"/>
    <property type="match status" value="1"/>
</dbReference>
<dbReference type="CDD" id="cd00082">
    <property type="entry name" value="HisKA"/>
    <property type="match status" value="1"/>
</dbReference>
<dbReference type="RefSeq" id="WP_148556499.1">
    <property type="nucleotide sequence ID" value="NZ_CP081135.1"/>
</dbReference>
<dbReference type="Pfam" id="PF00512">
    <property type="entry name" value="HisKA"/>
    <property type="match status" value="1"/>
</dbReference>
<dbReference type="Gene3D" id="6.10.340.10">
    <property type="match status" value="1"/>
</dbReference>
<dbReference type="SMART" id="SM00387">
    <property type="entry name" value="HATPase_c"/>
    <property type="match status" value="1"/>
</dbReference>
<dbReference type="PROSITE" id="PS50885">
    <property type="entry name" value="HAMP"/>
    <property type="match status" value="1"/>
</dbReference>
<dbReference type="Pfam" id="PF02518">
    <property type="entry name" value="HATPase_c"/>
    <property type="match status" value="1"/>
</dbReference>
<keyword evidence="9 17" id="KW-0418">Kinase</keyword>
<evidence type="ECO:0000256" key="7">
    <source>
        <dbReference type="ARBA" id="ARBA00022692"/>
    </source>
</evidence>
<evidence type="ECO:0000256" key="11">
    <source>
        <dbReference type="ARBA" id="ARBA00022989"/>
    </source>
</evidence>
<feature type="domain" description="Histidine kinase" evidence="15">
    <location>
        <begin position="247"/>
        <end position="464"/>
    </location>
</feature>
<dbReference type="GO" id="GO:0000155">
    <property type="term" value="F:phosphorelay sensor kinase activity"/>
    <property type="evidence" value="ECO:0007669"/>
    <property type="project" value="InterPro"/>
</dbReference>
<evidence type="ECO:0000259" key="16">
    <source>
        <dbReference type="PROSITE" id="PS50885"/>
    </source>
</evidence>
<dbReference type="InterPro" id="IPR003660">
    <property type="entry name" value="HAMP_dom"/>
</dbReference>
<dbReference type="SUPFAM" id="SSF55874">
    <property type="entry name" value="ATPase domain of HSP90 chaperone/DNA topoisomerase II/histidine kinase"/>
    <property type="match status" value="1"/>
</dbReference>
<dbReference type="InterPro" id="IPR003594">
    <property type="entry name" value="HATPase_dom"/>
</dbReference>
<accession>A0AAX2ZDN5</accession>
<gene>
    <name evidence="17" type="ORF">JW646_16220</name>
</gene>
<dbReference type="GO" id="GO:0005524">
    <property type="term" value="F:ATP binding"/>
    <property type="evidence" value="ECO:0007669"/>
    <property type="project" value="UniProtKB-KW"/>
</dbReference>
<dbReference type="CDD" id="cd00075">
    <property type="entry name" value="HATPase"/>
    <property type="match status" value="1"/>
</dbReference>
<keyword evidence="11 14" id="KW-1133">Transmembrane helix</keyword>
<dbReference type="InterPro" id="IPR005467">
    <property type="entry name" value="His_kinase_dom"/>
</dbReference>
<dbReference type="EC" id="2.7.13.3" evidence="3"/>
<dbReference type="PRINTS" id="PR00344">
    <property type="entry name" value="BCTRLSENSOR"/>
</dbReference>
<evidence type="ECO:0000256" key="14">
    <source>
        <dbReference type="SAM" id="Phobius"/>
    </source>
</evidence>
<dbReference type="Gene3D" id="1.10.287.130">
    <property type="match status" value="1"/>
</dbReference>
<dbReference type="InterPro" id="IPR003661">
    <property type="entry name" value="HisK_dim/P_dom"/>
</dbReference>
<dbReference type="GO" id="GO:0005886">
    <property type="term" value="C:plasma membrane"/>
    <property type="evidence" value="ECO:0007669"/>
    <property type="project" value="UniProtKB-SubCell"/>
</dbReference>
<dbReference type="KEGG" id="tem:JW646_16220"/>
<dbReference type="EMBL" id="CP081135">
    <property type="protein sequence ID" value="UEL47161.1"/>
    <property type="molecule type" value="Genomic_DNA"/>
</dbReference>
<keyword evidence="18" id="KW-1185">Reference proteome</keyword>
<evidence type="ECO:0000256" key="1">
    <source>
        <dbReference type="ARBA" id="ARBA00000085"/>
    </source>
</evidence>
<proteinExistence type="predicted"/>
<dbReference type="InterPro" id="IPR050398">
    <property type="entry name" value="HssS/ArlS-like"/>
</dbReference>
<feature type="domain" description="HAMP" evidence="16">
    <location>
        <begin position="180"/>
        <end position="232"/>
    </location>
</feature>
<evidence type="ECO:0000256" key="10">
    <source>
        <dbReference type="ARBA" id="ARBA00022840"/>
    </source>
</evidence>
<keyword evidence="8" id="KW-0547">Nucleotide-binding</keyword>
<evidence type="ECO:0000313" key="17">
    <source>
        <dbReference type="EMBL" id="UEL47161.1"/>
    </source>
</evidence>
<feature type="transmembrane region" description="Helical" evidence="14">
    <location>
        <begin position="15"/>
        <end position="41"/>
    </location>
</feature>
<dbReference type="SUPFAM" id="SSF47384">
    <property type="entry name" value="Homodimeric domain of signal transducing histidine kinase"/>
    <property type="match status" value="1"/>
</dbReference>
<dbReference type="Proteomes" id="UP001198983">
    <property type="component" value="Chromosome"/>
</dbReference>
<keyword evidence="10" id="KW-0067">ATP-binding</keyword>
<dbReference type="Gene3D" id="3.30.565.10">
    <property type="entry name" value="Histidine kinase-like ATPase, C-terminal domain"/>
    <property type="match status" value="1"/>
</dbReference>
<dbReference type="PROSITE" id="PS50109">
    <property type="entry name" value="HIS_KIN"/>
    <property type="match status" value="1"/>
</dbReference>
<evidence type="ECO:0000313" key="18">
    <source>
        <dbReference type="Proteomes" id="UP001198983"/>
    </source>
</evidence>
<evidence type="ECO:0000259" key="15">
    <source>
        <dbReference type="PROSITE" id="PS50109"/>
    </source>
</evidence>
<keyword evidence="12" id="KW-0902">Two-component regulatory system</keyword>